<name>A0AAD5S854_9FUNG</name>
<evidence type="ECO:0000259" key="4">
    <source>
        <dbReference type="PROSITE" id="PS50238"/>
    </source>
</evidence>
<dbReference type="Pfam" id="PF00620">
    <property type="entry name" value="RhoGAP"/>
    <property type="match status" value="1"/>
</dbReference>
<dbReference type="SUPFAM" id="SSF48350">
    <property type="entry name" value="GTPase activation domain, GAP"/>
    <property type="match status" value="1"/>
</dbReference>
<dbReference type="EMBL" id="JADGJD010001065">
    <property type="protein sequence ID" value="KAJ3046918.1"/>
    <property type="molecule type" value="Genomic_DNA"/>
</dbReference>
<feature type="region of interest" description="Disordered" evidence="2">
    <location>
        <begin position="1051"/>
        <end position="1075"/>
    </location>
</feature>
<dbReference type="InterPro" id="IPR051092">
    <property type="entry name" value="FYVE_RhoGEF_PH"/>
</dbReference>
<dbReference type="GO" id="GO:0005085">
    <property type="term" value="F:guanyl-nucleotide exchange factor activity"/>
    <property type="evidence" value="ECO:0007669"/>
    <property type="project" value="InterPro"/>
</dbReference>
<dbReference type="InterPro" id="IPR000198">
    <property type="entry name" value="RhoGAP_dom"/>
</dbReference>
<dbReference type="Gene3D" id="1.20.900.10">
    <property type="entry name" value="Dbl homology (DH) domain"/>
    <property type="match status" value="1"/>
</dbReference>
<feature type="region of interest" description="Disordered" evidence="2">
    <location>
        <begin position="1199"/>
        <end position="1222"/>
    </location>
</feature>
<gene>
    <name evidence="5" type="ORF">HK097_000396</name>
</gene>
<dbReference type="SMART" id="SM00324">
    <property type="entry name" value="RhoGAP"/>
    <property type="match status" value="1"/>
</dbReference>
<dbReference type="GO" id="GO:0005737">
    <property type="term" value="C:cytoplasm"/>
    <property type="evidence" value="ECO:0007669"/>
    <property type="project" value="TreeGrafter"/>
</dbReference>
<dbReference type="InterPro" id="IPR008936">
    <property type="entry name" value="Rho_GTPase_activation_prot"/>
</dbReference>
<protein>
    <submittedName>
        <fullName evidence="5">Uncharacterized protein</fullName>
    </submittedName>
</protein>
<dbReference type="InterPro" id="IPR035899">
    <property type="entry name" value="DBL_dom_sf"/>
</dbReference>
<dbReference type="Gene3D" id="1.10.555.10">
    <property type="entry name" value="Rho GTPase activation protein"/>
    <property type="match status" value="1"/>
</dbReference>
<dbReference type="InterPro" id="IPR000219">
    <property type="entry name" value="DH_dom"/>
</dbReference>
<dbReference type="Pfam" id="PF00621">
    <property type="entry name" value="RhoGEF"/>
    <property type="match status" value="1"/>
</dbReference>
<evidence type="ECO:0000313" key="5">
    <source>
        <dbReference type="EMBL" id="KAJ3046918.1"/>
    </source>
</evidence>
<feature type="domain" description="Rho-GAP" evidence="4">
    <location>
        <begin position="754"/>
        <end position="967"/>
    </location>
</feature>
<dbReference type="PROSITE" id="PS50238">
    <property type="entry name" value="RHOGAP"/>
    <property type="match status" value="1"/>
</dbReference>
<feature type="region of interest" description="Disordered" evidence="2">
    <location>
        <begin position="1312"/>
        <end position="1335"/>
    </location>
</feature>
<dbReference type="SUPFAM" id="SSF48065">
    <property type="entry name" value="DBL homology domain (DH-domain)"/>
    <property type="match status" value="1"/>
</dbReference>
<reference evidence="5" key="1">
    <citation type="submission" date="2020-05" db="EMBL/GenBank/DDBJ databases">
        <title>Phylogenomic resolution of chytrid fungi.</title>
        <authorList>
            <person name="Stajich J.E."/>
            <person name="Amses K."/>
            <person name="Simmons R."/>
            <person name="Seto K."/>
            <person name="Myers J."/>
            <person name="Bonds A."/>
            <person name="Quandt C.A."/>
            <person name="Barry K."/>
            <person name="Liu P."/>
            <person name="Grigoriev I."/>
            <person name="Longcore J.E."/>
            <person name="James T.Y."/>
        </authorList>
    </citation>
    <scope>NUCLEOTIDE SEQUENCE</scope>
    <source>
        <strain evidence="5">JEL0318</strain>
    </source>
</reference>
<feature type="region of interest" description="Disordered" evidence="2">
    <location>
        <begin position="1253"/>
        <end position="1275"/>
    </location>
</feature>
<keyword evidence="6" id="KW-1185">Reference proteome</keyword>
<feature type="compositionally biased region" description="Polar residues" evidence="2">
    <location>
        <begin position="679"/>
        <end position="691"/>
    </location>
</feature>
<accession>A0AAD5S854</accession>
<dbReference type="Proteomes" id="UP001212841">
    <property type="component" value="Unassembled WGS sequence"/>
</dbReference>
<dbReference type="SMART" id="SM00325">
    <property type="entry name" value="RhoGEF"/>
    <property type="match status" value="1"/>
</dbReference>
<dbReference type="PROSITE" id="PS50010">
    <property type="entry name" value="DH_2"/>
    <property type="match status" value="1"/>
</dbReference>
<feature type="domain" description="DH" evidence="3">
    <location>
        <begin position="55"/>
        <end position="256"/>
    </location>
</feature>
<comment type="caution">
    <text evidence="5">The sequence shown here is derived from an EMBL/GenBank/DDBJ whole genome shotgun (WGS) entry which is preliminary data.</text>
</comment>
<evidence type="ECO:0000256" key="2">
    <source>
        <dbReference type="SAM" id="MobiDB-lite"/>
    </source>
</evidence>
<feature type="region of interest" description="Disordered" evidence="2">
    <location>
        <begin position="645"/>
        <end position="692"/>
    </location>
</feature>
<feature type="compositionally biased region" description="Acidic residues" evidence="2">
    <location>
        <begin position="1326"/>
        <end position="1335"/>
    </location>
</feature>
<evidence type="ECO:0000259" key="3">
    <source>
        <dbReference type="PROSITE" id="PS50010"/>
    </source>
</evidence>
<keyword evidence="1" id="KW-0175">Coiled coil</keyword>
<proteinExistence type="predicted"/>
<dbReference type="PANTHER" id="PTHR12673">
    <property type="entry name" value="FACIOGENITAL DYSPLASIA PROTEIN"/>
    <property type="match status" value="1"/>
</dbReference>
<feature type="compositionally biased region" description="Basic and acidic residues" evidence="2">
    <location>
        <begin position="732"/>
        <end position="751"/>
    </location>
</feature>
<dbReference type="GO" id="GO:0007165">
    <property type="term" value="P:signal transduction"/>
    <property type="evidence" value="ECO:0007669"/>
    <property type="project" value="InterPro"/>
</dbReference>
<feature type="region of interest" description="Disordered" evidence="2">
    <location>
        <begin position="607"/>
        <end position="630"/>
    </location>
</feature>
<dbReference type="CDD" id="cd00159">
    <property type="entry name" value="RhoGAP"/>
    <property type="match status" value="1"/>
</dbReference>
<dbReference type="PANTHER" id="PTHR12673:SF159">
    <property type="entry name" value="LD03170P"/>
    <property type="match status" value="1"/>
</dbReference>
<organism evidence="5 6">
    <name type="scientific">Rhizophlyctis rosea</name>
    <dbReference type="NCBI Taxonomy" id="64517"/>
    <lineage>
        <taxon>Eukaryota</taxon>
        <taxon>Fungi</taxon>
        <taxon>Fungi incertae sedis</taxon>
        <taxon>Chytridiomycota</taxon>
        <taxon>Chytridiomycota incertae sedis</taxon>
        <taxon>Chytridiomycetes</taxon>
        <taxon>Rhizophlyctidales</taxon>
        <taxon>Rhizophlyctidaceae</taxon>
        <taxon>Rhizophlyctis</taxon>
    </lineage>
</organism>
<evidence type="ECO:0000313" key="6">
    <source>
        <dbReference type="Proteomes" id="UP001212841"/>
    </source>
</evidence>
<feature type="region of interest" description="Disordered" evidence="2">
    <location>
        <begin position="712"/>
        <end position="776"/>
    </location>
</feature>
<feature type="coiled-coil region" evidence="1">
    <location>
        <begin position="1151"/>
        <end position="1185"/>
    </location>
</feature>
<sequence length="1335" mass="146643">MIRQMADDIITGAIVAEDVLRDKDEELNGFYSELLQLGVQRHPQPPVKEGASEGARAGMAKEFYSTETNYLKKLKVFENYRSHLGENWAGLGFTSMKEAESLTPDVTDLIRQSELLLGKLQQNPASPSQLAEVFLETVNGHDHSNTNKGNSRCEWPFARKFIDFINKTDKARRLLREKKNQALADMLATCDDEIRNQTGLDTTLKNLLMEPIQRVSRYPLLFETLLINTPPTHPDRELLRQSHEKARLIADAVDANEREMAMKTFNLHFSNALGRKQGMMATASAAFVMEFEVQVLDGVGFEDFDSAGEGGGGAEKDERPVYLLVFTTRVVVLRRGVRRGKEVDLTRGGAYELVCLMELKGTGVFEVSDTDIKIVRDISHDKTQQSHPDLYTSTPQSSLTSNRLQILVLRTSSGTQRNKLLRVMRHTLVQHEFDNVAGGSGAANRSQLYVGSAGSFDLYYCLRTVVGEGEGQQGGVKEGKRASLISEHPALVVCKDEEFVRTVAQTEGDKHHLLGVLQCLDQRFRTSLRRRDDLVERDTPTLPEKMPGWVDLQHLMEELCGLLKSNPLTFTSHLQTTYDNESQLLLFFRKFPLHTWRPSRRHRRKSILPGAFDTSAPSTPRDDNDKRSTTSSKIWKKFTLGRGSKADLSPDVEKSSMLAEGDRSAPAAEDASRRGSVDVTRSGTMGRSSESLKGLGRELSFYAPSVRTLRRPGAIRRESKDSPIYGQLEQGRAMDVDGAQRKPAKGRDVSKAESALQRLKSRMGLRGGDDKEARGGRSILPEDVLCRLIDIIESRGINEHGIYRTSGVATFANDLAEQLFDSPGPTLKKLQNPKHPIPVHEVVSILKKYIASPKGYILIPAPAQSEILAQVEHLWADNIRPAEADMVPALRYATSQTMNPNQIKVLGTFLEHLSRISLKESTNGMSVENLARVLTPTLFTALIYDQNKVQHAINAMESLIWLGKEISHSPSSGEGPEGHSGMRDINSNVTDAASYMSNASRAYHRPASSVQAAKVLSKGLSGVAGSGGFAAGGMEAVAVNPLDVLASAAASKPKQLGSEKEVEAASVPEHPAPPRVESLESLHQQMESYRTEATGIPLPKSPSPEAEATLLLLPKSPLPESYRMEAASIPLPKSPSPQLGLTGDRVSVPHEDSLRAQISEKEKTLEELRMAVDALKEDVKKLEDSGLLREGLTKSFSETTVQAVGESSAPTGDEVGSAQSVENETADLQRRNESLGKDLFTLTAEQTRLTNLLSSPPVPTAAECTSSPPKPNETSNNFHFWLPPSKQPSSPQFNVCFEFGTDLDLKAGLSATSKQEAVAGSNETVAEGEVEQNQV</sequence>
<evidence type="ECO:0000256" key="1">
    <source>
        <dbReference type="SAM" id="Coils"/>
    </source>
</evidence>
<feature type="compositionally biased region" description="Polar residues" evidence="2">
    <location>
        <begin position="1263"/>
        <end position="1275"/>
    </location>
</feature>